<gene>
    <name evidence="1" type="ORF">SS1G_06220</name>
</gene>
<dbReference type="KEGG" id="ssl:SS1G_06220"/>
<dbReference type="HOGENOM" id="CLU_2759338_0_0_1"/>
<reference evidence="2" key="1">
    <citation type="journal article" date="2011" name="PLoS Genet.">
        <title>Genomic analysis of the necrotrophic fungal pathogens Sclerotinia sclerotiorum and Botrytis cinerea.</title>
        <authorList>
            <person name="Amselem J."/>
            <person name="Cuomo C.A."/>
            <person name="van Kan J.A."/>
            <person name="Viaud M."/>
            <person name="Benito E.P."/>
            <person name="Couloux A."/>
            <person name="Coutinho P.M."/>
            <person name="de Vries R.P."/>
            <person name="Dyer P.S."/>
            <person name="Fillinger S."/>
            <person name="Fournier E."/>
            <person name="Gout L."/>
            <person name="Hahn M."/>
            <person name="Kohn L."/>
            <person name="Lapalu N."/>
            <person name="Plummer K.M."/>
            <person name="Pradier J.M."/>
            <person name="Quevillon E."/>
            <person name="Sharon A."/>
            <person name="Simon A."/>
            <person name="ten Have A."/>
            <person name="Tudzynski B."/>
            <person name="Tudzynski P."/>
            <person name="Wincker P."/>
            <person name="Andrew M."/>
            <person name="Anthouard V."/>
            <person name="Beever R.E."/>
            <person name="Beffa R."/>
            <person name="Benoit I."/>
            <person name="Bouzid O."/>
            <person name="Brault B."/>
            <person name="Chen Z."/>
            <person name="Choquer M."/>
            <person name="Collemare J."/>
            <person name="Cotton P."/>
            <person name="Danchin E.G."/>
            <person name="Da Silva C."/>
            <person name="Gautier A."/>
            <person name="Giraud C."/>
            <person name="Giraud T."/>
            <person name="Gonzalez C."/>
            <person name="Grossetete S."/>
            <person name="Guldener U."/>
            <person name="Henrissat B."/>
            <person name="Howlett B.J."/>
            <person name="Kodira C."/>
            <person name="Kretschmer M."/>
            <person name="Lappartient A."/>
            <person name="Leroch M."/>
            <person name="Levis C."/>
            <person name="Mauceli E."/>
            <person name="Neuveglise C."/>
            <person name="Oeser B."/>
            <person name="Pearson M."/>
            <person name="Poulain J."/>
            <person name="Poussereau N."/>
            <person name="Quesneville H."/>
            <person name="Rascle C."/>
            <person name="Schumacher J."/>
            <person name="Segurens B."/>
            <person name="Sexton A."/>
            <person name="Silva E."/>
            <person name="Sirven C."/>
            <person name="Soanes D.M."/>
            <person name="Talbot N.J."/>
            <person name="Templeton M."/>
            <person name="Yandava C."/>
            <person name="Yarden O."/>
            <person name="Zeng Q."/>
            <person name="Rollins J.A."/>
            <person name="Lebrun M.H."/>
            <person name="Dickman M."/>
        </authorList>
    </citation>
    <scope>NUCLEOTIDE SEQUENCE [LARGE SCALE GENOMIC DNA]</scope>
    <source>
        <strain evidence="2">ATCC 18683 / 1980 / Ss-1</strain>
    </source>
</reference>
<proteinExistence type="predicted"/>
<name>A7ELM3_SCLS1</name>
<dbReference type="InParanoid" id="A7ELM3"/>
<protein>
    <submittedName>
        <fullName evidence="1">Uncharacterized protein</fullName>
    </submittedName>
</protein>
<organism evidence="1 2">
    <name type="scientific">Sclerotinia sclerotiorum (strain ATCC 18683 / 1980 / Ss-1)</name>
    <name type="common">White mold</name>
    <name type="synonym">Whetzelinia sclerotiorum</name>
    <dbReference type="NCBI Taxonomy" id="665079"/>
    <lineage>
        <taxon>Eukaryota</taxon>
        <taxon>Fungi</taxon>
        <taxon>Dikarya</taxon>
        <taxon>Ascomycota</taxon>
        <taxon>Pezizomycotina</taxon>
        <taxon>Leotiomycetes</taxon>
        <taxon>Helotiales</taxon>
        <taxon>Sclerotiniaceae</taxon>
        <taxon>Sclerotinia</taxon>
    </lineage>
</organism>
<accession>A7ELM3</accession>
<sequence>MAMEAVAQVRGLKITVSRNSIRSSTFFEFRNASISAALVIQDGKDIGVQDFELHTAFPWRKISSTSKSTD</sequence>
<dbReference type="AlphaFoldDB" id="A7ELM3"/>
<keyword evidence="2" id="KW-1185">Reference proteome</keyword>
<dbReference type="Proteomes" id="UP000001312">
    <property type="component" value="Unassembled WGS sequence"/>
</dbReference>
<evidence type="ECO:0000313" key="2">
    <source>
        <dbReference type="Proteomes" id="UP000001312"/>
    </source>
</evidence>
<dbReference type="RefSeq" id="XP_001593298.1">
    <property type="nucleotide sequence ID" value="XM_001593248.1"/>
</dbReference>
<evidence type="ECO:0000313" key="1">
    <source>
        <dbReference type="EMBL" id="EDO03739.1"/>
    </source>
</evidence>
<dbReference type="EMBL" id="CH476627">
    <property type="protein sequence ID" value="EDO03739.1"/>
    <property type="molecule type" value="Genomic_DNA"/>
</dbReference>
<dbReference type="GeneID" id="5488985"/>